<feature type="signal peptide" evidence="1">
    <location>
        <begin position="1"/>
        <end position="20"/>
    </location>
</feature>
<organism evidence="2 3">
    <name type="scientific">Trichinella pseudospiralis</name>
    <name type="common">Parasitic roundworm</name>
    <dbReference type="NCBI Taxonomy" id="6337"/>
    <lineage>
        <taxon>Eukaryota</taxon>
        <taxon>Metazoa</taxon>
        <taxon>Ecdysozoa</taxon>
        <taxon>Nematoda</taxon>
        <taxon>Enoplea</taxon>
        <taxon>Dorylaimia</taxon>
        <taxon>Trichinellida</taxon>
        <taxon>Trichinellidae</taxon>
        <taxon>Trichinella</taxon>
    </lineage>
</organism>
<evidence type="ECO:0000313" key="2">
    <source>
        <dbReference type="EMBL" id="KRY63742.1"/>
    </source>
</evidence>
<reference evidence="2 3" key="1">
    <citation type="submission" date="2015-01" db="EMBL/GenBank/DDBJ databases">
        <title>Evolution of Trichinella species and genotypes.</title>
        <authorList>
            <person name="Korhonen P.K."/>
            <person name="Edoardo P."/>
            <person name="Giuseppe L.R."/>
            <person name="Gasser R.B."/>
        </authorList>
    </citation>
    <scope>NUCLEOTIDE SEQUENCE [LARGE SCALE GENOMIC DNA]</scope>
    <source>
        <strain evidence="2">ISS470</strain>
    </source>
</reference>
<evidence type="ECO:0000313" key="3">
    <source>
        <dbReference type="Proteomes" id="UP000054995"/>
    </source>
</evidence>
<feature type="chain" id="PRO_5006876861" evidence="1">
    <location>
        <begin position="21"/>
        <end position="43"/>
    </location>
</feature>
<dbReference type="AlphaFoldDB" id="A0A0V1DQB1"/>
<keyword evidence="3" id="KW-1185">Reference proteome</keyword>
<accession>A0A0V1DQB1</accession>
<gene>
    <name evidence="2" type="ORF">T4D_8355</name>
</gene>
<name>A0A0V1DQB1_TRIPS</name>
<protein>
    <submittedName>
        <fullName evidence="2">Uncharacterized protein</fullName>
    </submittedName>
</protein>
<keyword evidence="1" id="KW-0732">Signal</keyword>
<comment type="caution">
    <text evidence="2">The sequence shown here is derived from an EMBL/GenBank/DDBJ whole genome shotgun (WGS) entry which is preliminary data.</text>
</comment>
<sequence>MCWGIFPFLVPCLSRGVIWADRPSFLCSGPPPPEADHLSLEMH</sequence>
<evidence type="ECO:0000256" key="1">
    <source>
        <dbReference type="SAM" id="SignalP"/>
    </source>
</evidence>
<dbReference type="EMBL" id="JYDT01002042">
    <property type="protein sequence ID" value="KRY63742.1"/>
    <property type="molecule type" value="Genomic_DNA"/>
</dbReference>
<dbReference type="Proteomes" id="UP000054995">
    <property type="component" value="Unassembled WGS sequence"/>
</dbReference>
<proteinExistence type="predicted"/>